<dbReference type="Proteomes" id="UP001347146">
    <property type="component" value="Unassembled WGS sequence"/>
</dbReference>
<dbReference type="InterPro" id="IPR022907">
    <property type="entry name" value="VapC_family"/>
</dbReference>
<feature type="binding site" evidence="8">
    <location>
        <position position="92"/>
    </location>
    <ligand>
        <name>Mg(2+)</name>
        <dbReference type="ChEBI" id="CHEBI:18420"/>
    </ligand>
</feature>
<dbReference type="CDD" id="cd18732">
    <property type="entry name" value="PIN_MtVapC4-C5_like"/>
    <property type="match status" value="1"/>
</dbReference>
<keyword evidence="3 8" id="KW-0540">Nuclease</keyword>
<dbReference type="PANTHER" id="PTHR33653">
    <property type="entry name" value="RIBONUCLEASE VAPC2"/>
    <property type="match status" value="1"/>
</dbReference>
<evidence type="ECO:0000313" key="10">
    <source>
        <dbReference type="EMBL" id="MEE3851204.1"/>
    </source>
</evidence>
<dbReference type="RefSeq" id="WP_330432887.1">
    <property type="nucleotide sequence ID" value="NZ_JAZDUF010000003.1"/>
</dbReference>
<dbReference type="EMBL" id="JAZDUF010000003">
    <property type="protein sequence ID" value="MEE3851204.1"/>
    <property type="molecule type" value="Genomic_DNA"/>
</dbReference>
<evidence type="ECO:0000256" key="8">
    <source>
        <dbReference type="HAMAP-Rule" id="MF_00265"/>
    </source>
</evidence>
<accession>A0ABU7MDM4</accession>
<dbReference type="HAMAP" id="MF_00265">
    <property type="entry name" value="VapC_Nob1"/>
    <property type="match status" value="1"/>
</dbReference>
<evidence type="ECO:0000256" key="2">
    <source>
        <dbReference type="ARBA" id="ARBA00022649"/>
    </source>
</evidence>
<dbReference type="InterPro" id="IPR029060">
    <property type="entry name" value="PIN-like_dom_sf"/>
</dbReference>
<reference evidence="10 11" key="1">
    <citation type="submission" date="2024-01" db="EMBL/GenBank/DDBJ databases">
        <title>Draft genome sequence of Gordonia sp. LSe1-13.</title>
        <authorList>
            <person name="Suphannarot A."/>
            <person name="Mingma R."/>
        </authorList>
    </citation>
    <scope>NUCLEOTIDE SEQUENCE [LARGE SCALE GENOMIC DNA]</scope>
    <source>
        <strain evidence="10 11">LSe1-13</strain>
    </source>
</reference>
<comment type="caution">
    <text evidence="10">The sequence shown here is derived from an EMBL/GenBank/DDBJ whole genome shotgun (WGS) entry which is preliminary data.</text>
</comment>
<proteinExistence type="inferred from homology"/>
<keyword evidence="6 8" id="KW-0460">Magnesium</keyword>
<dbReference type="Gene3D" id="3.40.50.1010">
    <property type="entry name" value="5'-nuclease"/>
    <property type="match status" value="1"/>
</dbReference>
<keyword evidence="4 8" id="KW-0479">Metal-binding</keyword>
<comment type="similarity">
    <text evidence="7 8">Belongs to the PINc/VapC protein family.</text>
</comment>
<gene>
    <name evidence="8" type="primary">vapC</name>
    <name evidence="10" type="ORF">VZC37_12720</name>
</gene>
<evidence type="ECO:0000313" key="11">
    <source>
        <dbReference type="Proteomes" id="UP001347146"/>
    </source>
</evidence>
<evidence type="ECO:0000256" key="6">
    <source>
        <dbReference type="ARBA" id="ARBA00022842"/>
    </source>
</evidence>
<keyword evidence="5 8" id="KW-0378">Hydrolase</keyword>
<evidence type="ECO:0000259" key="9">
    <source>
        <dbReference type="Pfam" id="PF01850"/>
    </source>
</evidence>
<dbReference type="PANTHER" id="PTHR33653:SF1">
    <property type="entry name" value="RIBONUCLEASE VAPC2"/>
    <property type="match status" value="1"/>
</dbReference>
<evidence type="ECO:0000256" key="3">
    <source>
        <dbReference type="ARBA" id="ARBA00022722"/>
    </source>
</evidence>
<comment type="cofactor">
    <cofactor evidence="1 8">
        <name>Mg(2+)</name>
        <dbReference type="ChEBI" id="CHEBI:18420"/>
    </cofactor>
</comment>
<feature type="domain" description="PIN" evidence="9">
    <location>
        <begin position="5"/>
        <end position="110"/>
    </location>
</feature>
<keyword evidence="2 8" id="KW-1277">Toxin-antitoxin system</keyword>
<evidence type="ECO:0000256" key="5">
    <source>
        <dbReference type="ARBA" id="ARBA00022801"/>
    </source>
</evidence>
<evidence type="ECO:0000256" key="4">
    <source>
        <dbReference type="ARBA" id="ARBA00022723"/>
    </source>
</evidence>
<sequence length="126" mass="13262">MRAILDTSVVVGSDVAPLPGQLALSSITLAELHFGVLVAKTAAVRAERLRRLVFIEKAFDALPVDDGAAAAYGQIAAAVVDAGRQPRARSLDLLIAATARAHDARLYTRNPSDFVGLDDLVEVVSV</sequence>
<dbReference type="EC" id="3.1.-.-" evidence="8"/>
<protein>
    <recommendedName>
        <fullName evidence="8">Ribonuclease VapC</fullName>
        <shortName evidence="8">RNase VapC</shortName>
        <ecNumber evidence="8">3.1.-.-</ecNumber>
    </recommendedName>
    <alternativeName>
        <fullName evidence="8">Toxin VapC</fullName>
    </alternativeName>
</protein>
<organism evidence="10 11">
    <name type="scientific">Gordonia sesuvii</name>
    <dbReference type="NCBI Taxonomy" id="3116777"/>
    <lineage>
        <taxon>Bacteria</taxon>
        <taxon>Bacillati</taxon>
        <taxon>Actinomycetota</taxon>
        <taxon>Actinomycetes</taxon>
        <taxon>Mycobacteriales</taxon>
        <taxon>Gordoniaceae</taxon>
        <taxon>Gordonia</taxon>
    </lineage>
</organism>
<feature type="binding site" evidence="8">
    <location>
        <position position="6"/>
    </location>
    <ligand>
        <name>Mg(2+)</name>
        <dbReference type="ChEBI" id="CHEBI:18420"/>
    </ligand>
</feature>
<dbReference type="InterPro" id="IPR050556">
    <property type="entry name" value="Type_II_TA_system_RNase"/>
</dbReference>
<keyword evidence="8" id="KW-0800">Toxin</keyword>
<dbReference type="Pfam" id="PF01850">
    <property type="entry name" value="PIN"/>
    <property type="match status" value="1"/>
</dbReference>
<dbReference type="InterPro" id="IPR002716">
    <property type="entry name" value="PIN_dom"/>
</dbReference>
<dbReference type="SUPFAM" id="SSF88723">
    <property type="entry name" value="PIN domain-like"/>
    <property type="match status" value="1"/>
</dbReference>
<evidence type="ECO:0000256" key="7">
    <source>
        <dbReference type="ARBA" id="ARBA00038093"/>
    </source>
</evidence>
<name>A0ABU7MDM4_9ACTN</name>
<keyword evidence="11" id="KW-1185">Reference proteome</keyword>
<comment type="function">
    <text evidence="8">Toxic component of a toxin-antitoxin (TA) system. An RNase.</text>
</comment>
<evidence type="ECO:0000256" key="1">
    <source>
        <dbReference type="ARBA" id="ARBA00001946"/>
    </source>
</evidence>